<keyword evidence="7 8" id="KW-0560">Oxidoreductase</keyword>
<reference evidence="8" key="1">
    <citation type="submission" date="2023-08" db="EMBL/GenBank/DDBJ databases">
        <title>Methanolobus mangrovi sp. nov. and Methanolobus sediminis sp. nov, two novel methylotrophic methanogens isolated from mangrove sediments in China.</title>
        <authorList>
            <person name="Zhou J."/>
        </authorList>
    </citation>
    <scope>NUCLEOTIDE SEQUENCE</scope>
    <source>
        <strain evidence="8">FTZ2</strain>
    </source>
</reference>
<dbReference type="GO" id="GO:0046872">
    <property type="term" value="F:metal ion binding"/>
    <property type="evidence" value="ECO:0007669"/>
    <property type="project" value="UniProtKB-KW"/>
</dbReference>
<dbReference type="GO" id="GO:0006097">
    <property type="term" value="P:glyoxylate cycle"/>
    <property type="evidence" value="ECO:0007669"/>
    <property type="project" value="UniProtKB-KW"/>
</dbReference>
<gene>
    <name evidence="8" type="ORF">RE476_06950</name>
</gene>
<evidence type="ECO:0000256" key="2">
    <source>
        <dbReference type="ARBA" id="ARBA00022435"/>
    </source>
</evidence>
<dbReference type="EMBL" id="CP133594">
    <property type="protein sequence ID" value="WMW21152.1"/>
    <property type="molecule type" value="Genomic_DNA"/>
</dbReference>
<dbReference type="EC" id="1.1.1.42" evidence="8"/>
<evidence type="ECO:0000256" key="4">
    <source>
        <dbReference type="ARBA" id="ARBA00022723"/>
    </source>
</evidence>
<dbReference type="RefSeq" id="WP_309306938.1">
    <property type="nucleotide sequence ID" value="NZ_CP133594.1"/>
</dbReference>
<protein>
    <submittedName>
        <fullName evidence="8">NADP-dependent isocitrate dehydrogenase</fullName>
        <ecNumber evidence="8">1.1.1.42</ecNumber>
    </submittedName>
</protein>
<evidence type="ECO:0000256" key="6">
    <source>
        <dbReference type="ARBA" id="ARBA00022857"/>
    </source>
</evidence>
<dbReference type="PANTHER" id="PTHR36999">
    <property type="entry name" value="ISOCITRATE DEHYDROGENASE [NADP]"/>
    <property type="match status" value="1"/>
</dbReference>
<dbReference type="Pfam" id="PF03971">
    <property type="entry name" value="IDH"/>
    <property type="match status" value="1"/>
</dbReference>
<keyword evidence="6" id="KW-0521">NADP</keyword>
<proteinExistence type="predicted"/>
<evidence type="ECO:0000256" key="1">
    <source>
        <dbReference type="ARBA" id="ARBA00001946"/>
    </source>
</evidence>
<comment type="cofactor">
    <cofactor evidence="1">
        <name>Mg(2+)</name>
        <dbReference type="ChEBI" id="CHEBI:18420"/>
    </cofactor>
</comment>
<dbReference type="Gene3D" id="3.40.718.10">
    <property type="entry name" value="Isopropylmalate Dehydrogenase"/>
    <property type="match status" value="2"/>
</dbReference>
<dbReference type="GeneID" id="84229865"/>
<dbReference type="KEGG" id="mmav:RE476_06950"/>
<dbReference type="InterPro" id="IPR004436">
    <property type="entry name" value="Isocitrate_DH_NADP_mono"/>
</dbReference>
<evidence type="ECO:0000313" key="8">
    <source>
        <dbReference type="EMBL" id="WMW21152.1"/>
    </source>
</evidence>
<dbReference type="AlphaFoldDB" id="A0AA51YFR5"/>
<dbReference type="SUPFAM" id="SSF53659">
    <property type="entry name" value="Isocitrate/Isopropylmalate dehydrogenase-like"/>
    <property type="match status" value="1"/>
</dbReference>
<dbReference type="NCBIfam" id="TIGR00178">
    <property type="entry name" value="monomer_idh"/>
    <property type="match status" value="1"/>
</dbReference>
<sequence length="741" mass="81515">MAQKSTIIYTKTDEAPALATSSLLPILQAYVKNAGITMETRDISLAGRIIAQFPERLTEDQKISDALSELGEMVLTPEANIIKLPNISASVPQIKATVAELQAKGYDLPDYPENPSNDEEKAIKAKFDIVKGSAVNPVLREGNSDRRAPKAVKNYAKKHPHSMGEWKFDSKSHVASMTGGDFYGSEKSVEIEEATNYRIFFTDDADNKTLLKDKAPLQAGEIIDAAVMNKKALQAFLAEQIEDAKANDVLFSVHLKATMMKVSDPIIFGHVVKVFFKEIFDKYGDLLSELGVDPNNGLGDLYTKIQNLPEDKQAEIKADIEAVYAKRPALAMVNSDKGITNLHVPSDVIVDASMPAAIRSSGGMWGPDGKLKDMKAIIPDRSYSGVYQETIEFCQKHGAFDPSKMGSVSNVGLMAQKAEEYGSHDKTFEMTGTGKVQVIDDNNNVLIEQPVEEGDIFRMCQVKDAPVQDWVKLAVKRAKATGTPAVFWLDENRAHDLQLIKKVNKYLEDHDTDGLELLIKSPVEATRFSLERIKEGKDTISVTGNVLRDYLTDLFPILELGTSAKMLSIVPLMNGGGLFETGAGGSAPKHAQQFESEGHLRWDSLGEFLALAASLEHLDNTFDNPKALVLAETLDKATELVLENGRSPSRKVNEIDTRGSHFYLALYWAQALADQEKDSELKAIFEPVAKALMENEEKIATELLEAQGKAMDIKGYYAPDEELKSRAMRPSAILNGIIDSI</sequence>
<keyword evidence="5" id="KW-0460">Magnesium</keyword>
<evidence type="ECO:0000256" key="5">
    <source>
        <dbReference type="ARBA" id="ARBA00022842"/>
    </source>
</evidence>
<dbReference type="GO" id="GO:0006099">
    <property type="term" value="P:tricarboxylic acid cycle"/>
    <property type="evidence" value="ECO:0007669"/>
    <property type="project" value="UniProtKB-KW"/>
</dbReference>
<keyword evidence="3" id="KW-0816">Tricarboxylic acid cycle</keyword>
<keyword evidence="4" id="KW-0479">Metal-binding</keyword>
<evidence type="ECO:0000256" key="7">
    <source>
        <dbReference type="ARBA" id="ARBA00023002"/>
    </source>
</evidence>
<dbReference type="PIRSF" id="PIRSF009407">
    <property type="entry name" value="IDH_monmr"/>
    <property type="match status" value="1"/>
</dbReference>
<evidence type="ECO:0000256" key="3">
    <source>
        <dbReference type="ARBA" id="ARBA00022532"/>
    </source>
</evidence>
<evidence type="ECO:0000313" key="9">
    <source>
        <dbReference type="Proteomes" id="UP001183006"/>
    </source>
</evidence>
<dbReference type="GO" id="GO:0004450">
    <property type="term" value="F:isocitrate dehydrogenase (NADP+) activity"/>
    <property type="evidence" value="ECO:0007669"/>
    <property type="project" value="UniProtKB-EC"/>
</dbReference>
<accession>A0AA51YFR5</accession>
<organism evidence="8 9">
    <name type="scientific">Methanolobus mangrovi</name>
    <dbReference type="NCBI Taxonomy" id="3072977"/>
    <lineage>
        <taxon>Archaea</taxon>
        <taxon>Methanobacteriati</taxon>
        <taxon>Methanobacteriota</taxon>
        <taxon>Stenosarchaea group</taxon>
        <taxon>Methanomicrobia</taxon>
        <taxon>Methanosarcinales</taxon>
        <taxon>Methanosarcinaceae</taxon>
        <taxon>Methanolobus</taxon>
    </lineage>
</organism>
<keyword evidence="9" id="KW-1185">Reference proteome</keyword>
<dbReference type="Proteomes" id="UP001183006">
    <property type="component" value="Chromosome"/>
</dbReference>
<name>A0AA51YFR5_9EURY</name>
<keyword evidence="2" id="KW-0329">Glyoxylate bypass</keyword>
<dbReference type="PANTHER" id="PTHR36999:SF1">
    <property type="entry name" value="ISOCITRATE DEHYDROGENASE (NADP(+))"/>
    <property type="match status" value="1"/>
</dbReference>